<dbReference type="RefSeq" id="WP_210535629.1">
    <property type="nucleotide sequence ID" value="NZ_JAGKTC010000001.1"/>
</dbReference>
<feature type="transmembrane region" description="Helical" evidence="1">
    <location>
        <begin position="275"/>
        <end position="291"/>
    </location>
</feature>
<dbReference type="Pfam" id="PF14258">
    <property type="entry name" value="DUF4350"/>
    <property type="match status" value="1"/>
</dbReference>
<dbReference type="AlphaFoldDB" id="A0A941AT15"/>
<dbReference type="Proteomes" id="UP000673447">
    <property type="component" value="Unassembled WGS sequence"/>
</dbReference>
<gene>
    <name evidence="3" type="ORF">J5837_05130</name>
</gene>
<reference evidence="3" key="1">
    <citation type="journal article" date="2016" name="Int. J. Syst. Evol. Microbiol.">
        <title>Pseudoxanthomonas helianthi sp. nov., isolated from roots of Jerusalem artichoke (Helianthus tuberosus).</title>
        <authorList>
            <person name="Kittiwongwattana C."/>
            <person name="Thawai C."/>
        </authorList>
    </citation>
    <scope>NUCLEOTIDE SEQUENCE</scope>
    <source>
        <strain evidence="3">110414</strain>
    </source>
</reference>
<evidence type="ECO:0000313" key="3">
    <source>
        <dbReference type="EMBL" id="MBP3983805.1"/>
    </source>
</evidence>
<protein>
    <submittedName>
        <fullName evidence="3">DUF4350 domain-containing protein</fullName>
    </submittedName>
</protein>
<comment type="caution">
    <text evidence="3">The sequence shown here is derived from an EMBL/GenBank/DDBJ whole genome shotgun (WGS) entry which is preliminary data.</text>
</comment>
<accession>A0A941AT15</accession>
<organism evidence="3 4">
    <name type="scientific">Pseudoxanthomonas helianthi</name>
    <dbReference type="NCBI Taxonomy" id="1453541"/>
    <lineage>
        <taxon>Bacteria</taxon>
        <taxon>Pseudomonadati</taxon>
        <taxon>Pseudomonadota</taxon>
        <taxon>Gammaproteobacteria</taxon>
        <taxon>Lysobacterales</taxon>
        <taxon>Lysobacteraceae</taxon>
        <taxon>Pseudoxanthomonas</taxon>
    </lineage>
</organism>
<dbReference type="InterPro" id="IPR025646">
    <property type="entry name" value="DUF4350"/>
</dbReference>
<keyword evidence="1" id="KW-1133">Transmembrane helix</keyword>
<sequence length="401" mass="44172">MNAAAKSSTRGARVGLVLFAVAAVAFVAIAWFLHNFHRVEREFDLPPRGEAAYNPLYALKKSLQADGIRVDSRQRLNLAAHALGARDTLLLYSDPRSLSPPEVDRVLDWVEAGGHLVVRTPGWRDGNNDVAIALFDELGVVLEGEEGSRECMPFQVEGEKPHVEFCGSQRFTFVEDEVPELAWGDLKNGYVYARQGWGEGHVDVLADFDFLTNGNAPGGLAGLFGGGGRGEGLREATHVALARQVLAPNYGDGAMHLVYAAQMPSLWRVVFTRGWMVWLPLALALCAWLWLRTQRFGPLRPAPAAERRSLLEHVRASGDLLFRYGKGAMLYVAVREAFLSRLRRRDPLAAALTGEAQADAIARRLQVAPSAVLQALQTPPSHDKPAFRDRISLLIKLRNQL</sequence>
<evidence type="ECO:0000259" key="2">
    <source>
        <dbReference type="Pfam" id="PF14258"/>
    </source>
</evidence>
<keyword evidence="4" id="KW-1185">Reference proteome</keyword>
<evidence type="ECO:0000313" key="4">
    <source>
        <dbReference type="Proteomes" id="UP000673447"/>
    </source>
</evidence>
<name>A0A941AT15_9GAMM</name>
<keyword evidence="1" id="KW-0812">Transmembrane</keyword>
<evidence type="ECO:0000256" key="1">
    <source>
        <dbReference type="SAM" id="Phobius"/>
    </source>
</evidence>
<keyword evidence="1" id="KW-0472">Membrane</keyword>
<feature type="transmembrane region" description="Helical" evidence="1">
    <location>
        <begin position="12"/>
        <end position="33"/>
    </location>
</feature>
<feature type="domain" description="DUF4350" evidence="2">
    <location>
        <begin position="52"/>
        <end position="215"/>
    </location>
</feature>
<dbReference type="EMBL" id="JAGKTC010000001">
    <property type="protein sequence ID" value="MBP3983805.1"/>
    <property type="molecule type" value="Genomic_DNA"/>
</dbReference>
<reference evidence="3" key="2">
    <citation type="submission" date="2021-03" db="EMBL/GenBank/DDBJ databases">
        <authorList>
            <person name="Cao W."/>
        </authorList>
    </citation>
    <scope>NUCLEOTIDE SEQUENCE</scope>
    <source>
        <strain evidence="3">110414</strain>
    </source>
</reference>
<proteinExistence type="predicted"/>